<dbReference type="Pfam" id="PF00106">
    <property type="entry name" value="adh_short"/>
    <property type="match status" value="2"/>
</dbReference>
<name>A0A9P4LTJ9_9PLEO</name>
<dbReference type="GO" id="GO:0050664">
    <property type="term" value="F:oxidoreductase activity, acting on NAD(P)H, oxygen as acceptor"/>
    <property type="evidence" value="ECO:0007669"/>
    <property type="project" value="TreeGrafter"/>
</dbReference>
<evidence type="ECO:0000256" key="2">
    <source>
        <dbReference type="ARBA" id="ARBA00023002"/>
    </source>
</evidence>
<keyword evidence="4" id="KW-1185">Reference proteome</keyword>
<protein>
    <submittedName>
        <fullName evidence="3">NAD(P)-binding protein</fullName>
    </submittedName>
</protein>
<gene>
    <name evidence="3" type="ORF">EK21DRAFT_96478</name>
</gene>
<organism evidence="3 4">
    <name type="scientific">Setomelanomma holmii</name>
    <dbReference type="NCBI Taxonomy" id="210430"/>
    <lineage>
        <taxon>Eukaryota</taxon>
        <taxon>Fungi</taxon>
        <taxon>Dikarya</taxon>
        <taxon>Ascomycota</taxon>
        <taxon>Pezizomycotina</taxon>
        <taxon>Dothideomycetes</taxon>
        <taxon>Pleosporomycetidae</taxon>
        <taxon>Pleosporales</taxon>
        <taxon>Pleosporineae</taxon>
        <taxon>Phaeosphaeriaceae</taxon>
        <taxon>Setomelanomma</taxon>
    </lineage>
</organism>
<keyword evidence="2" id="KW-0560">Oxidoreductase</keyword>
<dbReference type="GO" id="GO:0016616">
    <property type="term" value="F:oxidoreductase activity, acting on the CH-OH group of donors, NAD or NADP as acceptor"/>
    <property type="evidence" value="ECO:0007669"/>
    <property type="project" value="UniProtKB-ARBA"/>
</dbReference>
<dbReference type="AlphaFoldDB" id="A0A9P4LTJ9"/>
<comment type="caution">
    <text evidence="3">The sequence shown here is derived from an EMBL/GenBank/DDBJ whole genome shotgun (WGS) entry which is preliminary data.</text>
</comment>
<evidence type="ECO:0000313" key="4">
    <source>
        <dbReference type="Proteomes" id="UP000799777"/>
    </source>
</evidence>
<dbReference type="PRINTS" id="PR00081">
    <property type="entry name" value="GDHRDH"/>
</dbReference>
<dbReference type="EMBL" id="ML978156">
    <property type="protein sequence ID" value="KAF2035867.1"/>
    <property type="molecule type" value="Genomic_DNA"/>
</dbReference>
<dbReference type="PANTHER" id="PTHR43008">
    <property type="entry name" value="BENZIL REDUCTASE"/>
    <property type="match status" value="1"/>
</dbReference>
<dbReference type="InterPro" id="IPR036291">
    <property type="entry name" value="NAD(P)-bd_dom_sf"/>
</dbReference>
<dbReference type="PANTHER" id="PTHR43008:SF8">
    <property type="entry name" value="BENZIL REDUCTASE ((S)-BENZOIN FORMING) IRC24"/>
    <property type="match status" value="1"/>
</dbReference>
<dbReference type="SUPFAM" id="SSF51735">
    <property type="entry name" value="NAD(P)-binding Rossmann-fold domains"/>
    <property type="match status" value="1"/>
</dbReference>
<accession>A0A9P4LTJ9</accession>
<evidence type="ECO:0000256" key="1">
    <source>
        <dbReference type="ARBA" id="ARBA00006484"/>
    </source>
</evidence>
<dbReference type="InterPro" id="IPR002347">
    <property type="entry name" value="SDR_fam"/>
</dbReference>
<evidence type="ECO:0000313" key="3">
    <source>
        <dbReference type="EMBL" id="KAF2035867.1"/>
    </source>
</evidence>
<dbReference type="Gene3D" id="3.40.50.720">
    <property type="entry name" value="NAD(P)-binding Rossmann-like Domain"/>
    <property type="match status" value="1"/>
</dbReference>
<sequence>MTSKIVLITGANTGIGFQIVRALCSSNHNYVIIVGGRSPDKVQNAISAAQKELPDTKSKLHAVQIDIESDDSINAAFDIVKSKFGKLDILVNNAGAQFDQLVKQGKMSEREAWNQSWNVNTSSTQVMTSIFIPLLLQAPDPRLLFITSGTSTLAGTENQDLVVNKYPPKGWPKTGFGVPAYRSAKTGMNMLMREWHKTLHEDGVKVFAISPGFLATGLGGNPEMIKKMGAGDPEVAGQFVRSVIEGERDGDTGKVITKDGVQPW</sequence>
<comment type="similarity">
    <text evidence="1">Belongs to the short-chain dehydrogenases/reductases (SDR) family.</text>
</comment>
<dbReference type="FunFam" id="3.40.50.720:FF:000922">
    <property type="entry name" value="Uncharacterized protein"/>
    <property type="match status" value="1"/>
</dbReference>
<dbReference type="Proteomes" id="UP000799777">
    <property type="component" value="Unassembled WGS sequence"/>
</dbReference>
<proteinExistence type="inferred from homology"/>
<reference evidence="3" key="1">
    <citation type="journal article" date="2020" name="Stud. Mycol.">
        <title>101 Dothideomycetes genomes: a test case for predicting lifestyles and emergence of pathogens.</title>
        <authorList>
            <person name="Haridas S."/>
            <person name="Albert R."/>
            <person name="Binder M."/>
            <person name="Bloem J."/>
            <person name="Labutti K."/>
            <person name="Salamov A."/>
            <person name="Andreopoulos B."/>
            <person name="Baker S."/>
            <person name="Barry K."/>
            <person name="Bills G."/>
            <person name="Bluhm B."/>
            <person name="Cannon C."/>
            <person name="Castanera R."/>
            <person name="Culley D."/>
            <person name="Daum C."/>
            <person name="Ezra D."/>
            <person name="Gonzalez J."/>
            <person name="Henrissat B."/>
            <person name="Kuo A."/>
            <person name="Liang C."/>
            <person name="Lipzen A."/>
            <person name="Lutzoni F."/>
            <person name="Magnuson J."/>
            <person name="Mondo S."/>
            <person name="Nolan M."/>
            <person name="Ohm R."/>
            <person name="Pangilinan J."/>
            <person name="Park H.-J."/>
            <person name="Ramirez L."/>
            <person name="Alfaro M."/>
            <person name="Sun H."/>
            <person name="Tritt A."/>
            <person name="Yoshinaga Y."/>
            <person name="Zwiers L.-H."/>
            <person name="Turgeon B."/>
            <person name="Goodwin S."/>
            <person name="Spatafora J."/>
            <person name="Crous P."/>
            <person name="Grigoriev I."/>
        </authorList>
    </citation>
    <scope>NUCLEOTIDE SEQUENCE</scope>
    <source>
        <strain evidence="3">CBS 110217</strain>
    </source>
</reference>
<dbReference type="OrthoDB" id="1933717at2759"/>